<reference evidence="2 3" key="1">
    <citation type="submission" date="2021-06" db="EMBL/GenBank/DDBJ databases">
        <authorList>
            <person name="Palmer J.M."/>
        </authorList>
    </citation>
    <scope>NUCLEOTIDE SEQUENCE [LARGE SCALE GENOMIC DNA]</scope>
    <source>
        <strain evidence="2 3">GA_2019</strain>
        <tissue evidence="2">Muscle</tissue>
    </source>
</reference>
<feature type="chain" id="PRO_5045374382" evidence="1">
    <location>
        <begin position="27"/>
        <end position="129"/>
    </location>
</feature>
<keyword evidence="3" id="KW-1185">Reference proteome</keyword>
<feature type="signal peptide" evidence="1">
    <location>
        <begin position="1"/>
        <end position="26"/>
    </location>
</feature>
<dbReference type="Proteomes" id="UP001476798">
    <property type="component" value="Unassembled WGS sequence"/>
</dbReference>
<comment type="caution">
    <text evidence="2">The sequence shown here is derived from an EMBL/GenBank/DDBJ whole genome shotgun (WGS) entry which is preliminary data.</text>
</comment>
<evidence type="ECO:0000256" key="1">
    <source>
        <dbReference type="SAM" id="SignalP"/>
    </source>
</evidence>
<gene>
    <name evidence="2" type="ORF">GOODEAATRI_002008</name>
</gene>
<proteinExistence type="predicted"/>
<dbReference type="EMBL" id="JAHRIO010000067">
    <property type="protein sequence ID" value="MEQ2157446.1"/>
    <property type="molecule type" value="Genomic_DNA"/>
</dbReference>
<organism evidence="2 3">
    <name type="scientific">Goodea atripinnis</name>
    <dbReference type="NCBI Taxonomy" id="208336"/>
    <lineage>
        <taxon>Eukaryota</taxon>
        <taxon>Metazoa</taxon>
        <taxon>Chordata</taxon>
        <taxon>Craniata</taxon>
        <taxon>Vertebrata</taxon>
        <taxon>Euteleostomi</taxon>
        <taxon>Actinopterygii</taxon>
        <taxon>Neopterygii</taxon>
        <taxon>Teleostei</taxon>
        <taxon>Neoteleostei</taxon>
        <taxon>Acanthomorphata</taxon>
        <taxon>Ovalentaria</taxon>
        <taxon>Atherinomorphae</taxon>
        <taxon>Cyprinodontiformes</taxon>
        <taxon>Goodeidae</taxon>
        <taxon>Goodea</taxon>
    </lineage>
</organism>
<sequence>MFHKLSVTELCAALALLAQWPEALQGEAMLRNTELHCQTALEKLLYVAQTLAVVLRLWINLEQKQRDVNADARRTEPLHAAGELLLAMRLFVNLEALKCLLFFNTHSNSFCVHGARRSWRLNTNQAVGK</sequence>
<keyword evidence="1" id="KW-0732">Signal</keyword>
<evidence type="ECO:0000313" key="3">
    <source>
        <dbReference type="Proteomes" id="UP001476798"/>
    </source>
</evidence>
<accession>A0ABV0MEA0</accession>
<protein>
    <submittedName>
        <fullName evidence="2">Uncharacterized protein</fullName>
    </submittedName>
</protein>
<name>A0ABV0MEA0_9TELE</name>
<evidence type="ECO:0000313" key="2">
    <source>
        <dbReference type="EMBL" id="MEQ2157446.1"/>
    </source>
</evidence>